<reference evidence="3" key="1">
    <citation type="submission" date="2015-09" db="EMBL/GenBank/DDBJ databases">
        <authorList>
            <consortium name="Pathogen Informatics"/>
        </authorList>
    </citation>
    <scope>NUCLEOTIDE SEQUENCE [LARGE SCALE GENOMIC DNA]</scope>
    <source>
        <strain evidence="3">Lake Konstanz</strain>
    </source>
</reference>
<gene>
    <name evidence="2" type="ORF">BSAL_43880</name>
</gene>
<name>A0A0S4JW35_BODSA</name>
<keyword evidence="3" id="KW-1185">Reference proteome</keyword>
<organism evidence="2 3">
    <name type="scientific">Bodo saltans</name>
    <name type="common">Flagellated protozoan</name>
    <dbReference type="NCBI Taxonomy" id="75058"/>
    <lineage>
        <taxon>Eukaryota</taxon>
        <taxon>Discoba</taxon>
        <taxon>Euglenozoa</taxon>
        <taxon>Kinetoplastea</taxon>
        <taxon>Metakinetoplastina</taxon>
        <taxon>Eubodonida</taxon>
        <taxon>Bodonidae</taxon>
        <taxon>Bodo</taxon>
    </lineage>
</organism>
<dbReference type="VEuPathDB" id="TriTrypDB:BSAL_43880"/>
<feature type="region of interest" description="Disordered" evidence="1">
    <location>
        <begin position="57"/>
        <end position="76"/>
    </location>
</feature>
<accession>A0A0S4JW35</accession>
<protein>
    <submittedName>
        <fullName evidence="2">Uncharacterized protein</fullName>
    </submittedName>
</protein>
<dbReference type="EMBL" id="CYKH01002174">
    <property type="protein sequence ID" value="CUG93629.1"/>
    <property type="molecule type" value="Genomic_DNA"/>
</dbReference>
<dbReference type="Proteomes" id="UP000051952">
    <property type="component" value="Unassembled WGS sequence"/>
</dbReference>
<evidence type="ECO:0000313" key="2">
    <source>
        <dbReference type="EMBL" id="CUG93629.1"/>
    </source>
</evidence>
<proteinExistence type="predicted"/>
<sequence length="105" mass="11943">MTHTHHSSRRKEVASSSMKCRPWRMIASNDLTTAVAVVQLMRTLLVLLIQWRERQQQLREEGSNGATHPRTTTDDEMLETPTIVHQGSVASFTSITCTILKPRKD</sequence>
<dbReference type="AlphaFoldDB" id="A0A0S4JW35"/>
<evidence type="ECO:0000313" key="3">
    <source>
        <dbReference type="Proteomes" id="UP000051952"/>
    </source>
</evidence>
<evidence type="ECO:0000256" key="1">
    <source>
        <dbReference type="SAM" id="MobiDB-lite"/>
    </source>
</evidence>